<keyword evidence="8" id="KW-1015">Disulfide bond</keyword>
<dbReference type="PRINTS" id="PR02058">
    <property type="entry name" value="APODVERTBRTE"/>
</dbReference>
<dbReference type="Gene3D" id="2.40.128.20">
    <property type="match status" value="1"/>
</dbReference>
<feature type="chain" id="PRO_5043116197" description="Apolipoprotein D" evidence="11">
    <location>
        <begin position="20"/>
        <end position="190"/>
    </location>
</feature>
<evidence type="ECO:0000256" key="7">
    <source>
        <dbReference type="ARBA" id="ARBA00023121"/>
    </source>
</evidence>
<dbReference type="GO" id="GO:0007420">
    <property type="term" value="P:brain development"/>
    <property type="evidence" value="ECO:0007669"/>
    <property type="project" value="InterPro"/>
</dbReference>
<evidence type="ECO:0000256" key="9">
    <source>
        <dbReference type="ARBA" id="ARBA00023180"/>
    </source>
</evidence>
<gene>
    <name evidence="13" type="ORF">WMY93_031144</name>
</gene>
<dbReference type="PIRSF" id="PIRSF036893">
    <property type="entry name" value="Lipocalin_ApoD"/>
    <property type="match status" value="1"/>
</dbReference>
<evidence type="ECO:0000313" key="14">
    <source>
        <dbReference type="Proteomes" id="UP001460270"/>
    </source>
</evidence>
<proteinExistence type="inferred from homology"/>
<dbReference type="PANTHER" id="PTHR10612">
    <property type="entry name" value="APOLIPOPROTEIN D"/>
    <property type="match status" value="1"/>
</dbReference>
<evidence type="ECO:0000256" key="8">
    <source>
        <dbReference type="ARBA" id="ARBA00023157"/>
    </source>
</evidence>
<evidence type="ECO:0000259" key="12">
    <source>
        <dbReference type="Pfam" id="PF08212"/>
    </source>
</evidence>
<evidence type="ECO:0000256" key="11">
    <source>
        <dbReference type="PIRNR" id="PIRNR036893"/>
    </source>
</evidence>
<dbReference type="InterPro" id="IPR002969">
    <property type="entry name" value="ApolipopD"/>
</dbReference>
<dbReference type="GO" id="GO:0008289">
    <property type="term" value="F:lipid binding"/>
    <property type="evidence" value="ECO:0007669"/>
    <property type="project" value="UniProtKB-KW"/>
</dbReference>
<comment type="caution">
    <text evidence="13">The sequence shown here is derived from an EMBL/GenBank/DDBJ whole genome shotgun (WGS) entry which is preliminary data.</text>
</comment>
<evidence type="ECO:0000256" key="5">
    <source>
        <dbReference type="ARBA" id="ARBA00022525"/>
    </source>
</evidence>
<dbReference type="InterPro" id="IPR022272">
    <property type="entry name" value="Lipocalin_CS"/>
</dbReference>
<dbReference type="PRINTS" id="PR01219">
    <property type="entry name" value="APOLIPOPROTD"/>
</dbReference>
<dbReference type="PANTHER" id="PTHR10612:SF58">
    <property type="entry name" value="APOLIPOPROTEIN D"/>
    <property type="match status" value="1"/>
</dbReference>
<sequence>MALLKVVFLLLVAAEFSQSQSFHMYSCPTPSLQVNFNVTQYLGTWYEIQKLPAMFERGDCVQAKYSLLADGQVRVHNSELLSNGKINSIEGTAKILDPTQPAVLSVSFFRALPDSPYMVLSTDYTSYSLVYSCSDYLGLFHIDFAWILSRTRQLNSATVSQLRDKLTAMGVDVKRLSVTDQTDCGAMVSA</sequence>
<evidence type="ECO:0000256" key="3">
    <source>
        <dbReference type="ARBA" id="ARBA00019890"/>
    </source>
</evidence>
<evidence type="ECO:0000256" key="10">
    <source>
        <dbReference type="ARBA" id="ARBA00023283"/>
    </source>
</evidence>
<keyword evidence="5" id="KW-0964">Secreted</keyword>
<keyword evidence="10" id="KW-0873">Pyrrolidone carboxylic acid</keyword>
<evidence type="ECO:0000256" key="1">
    <source>
        <dbReference type="ARBA" id="ARBA00004613"/>
    </source>
</evidence>
<dbReference type="CDD" id="cd19437">
    <property type="entry name" value="lipocalin_apoD-like"/>
    <property type="match status" value="1"/>
</dbReference>
<protein>
    <recommendedName>
        <fullName evidence="3">Apolipoprotein D</fullName>
    </recommendedName>
</protein>
<dbReference type="GO" id="GO:0006869">
    <property type="term" value="P:lipid transport"/>
    <property type="evidence" value="ECO:0007669"/>
    <property type="project" value="InterPro"/>
</dbReference>
<evidence type="ECO:0000256" key="4">
    <source>
        <dbReference type="ARBA" id="ARBA00022448"/>
    </source>
</evidence>
<dbReference type="Pfam" id="PF08212">
    <property type="entry name" value="Lipocalin_2"/>
    <property type="match status" value="1"/>
</dbReference>
<feature type="signal peptide" evidence="11">
    <location>
        <begin position="1"/>
        <end position="19"/>
    </location>
</feature>
<evidence type="ECO:0000256" key="6">
    <source>
        <dbReference type="ARBA" id="ARBA00022729"/>
    </source>
</evidence>
<dbReference type="InterPro" id="IPR012674">
    <property type="entry name" value="Calycin"/>
</dbReference>
<dbReference type="AlphaFoldDB" id="A0AAW0MFC9"/>
<dbReference type="InterPro" id="IPR026222">
    <property type="entry name" value="ApoD_vertbrte"/>
</dbReference>
<evidence type="ECO:0000256" key="2">
    <source>
        <dbReference type="ARBA" id="ARBA00006889"/>
    </source>
</evidence>
<dbReference type="EMBL" id="JBBPFD010000552">
    <property type="protein sequence ID" value="KAK7878235.1"/>
    <property type="molecule type" value="Genomic_DNA"/>
</dbReference>
<keyword evidence="14" id="KW-1185">Reference proteome</keyword>
<accession>A0AAW0MFC9</accession>
<keyword evidence="4" id="KW-0813">Transport</keyword>
<reference evidence="14" key="1">
    <citation type="submission" date="2024-04" db="EMBL/GenBank/DDBJ databases">
        <title>Salinicola lusitanus LLJ914,a marine bacterium isolated from the Okinawa Trough.</title>
        <authorList>
            <person name="Li J."/>
        </authorList>
    </citation>
    <scope>NUCLEOTIDE SEQUENCE [LARGE SCALE GENOMIC DNA]</scope>
</reference>
<keyword evidence="7" id="KW-0446">Lipid-binding</keyword>
<keyword evidence="9" id="KW-0325">Glycoprotein</keyword>
<organism evidence="13 14">
    <name type="scientific">Mugilogobius chulae</name>
    <name type="common">yellowstripe goby</name>
    <dbReference type="NCBI Taxonomy" id="88201"/>
    <lineage>
        <taxon>Eukaryota</taxon>
        <taxon>Metazoa</taxon>
        <taxon>Chordata</taxon>
        <taxon>Craniata</taxon>
        <taxon>Vertebrata</taxon>
        <taxon>Euteleostomi</taxon>
        <taxon>Actinopterygii</taxon>
        <taxon>Neopterygii</taxon>
        <taxon>Teleostei</taxon>
        <taxon>Neoteleostei</taxon>
        <taxon>Acanthomorphata</taxon>
        <taxon>Gobiaria</taxon>
        <taxon>Gobiiformes</taxon>
        <taxon>Gobioidei</taxon>
        <taxon>Gobiidae</taxon>
        <taxon>Gobionellinae</taxon>
        <taxon>Mugilogobius</taxon>
    </lineage>
</organism>
<evidence type="ECO:0000313" key="13">
    <source>
        <dbReference type="EMBL" id="KAK7878235.1"/>
    </source>
</evidence>
<comment type="subcellular location">
    <subcellularLocation>
        <location evidence="1">Secreted</location>
    </subcellularLocation>
</comment>
<dbReference type="GO" id="GO:0005737">
    <property type="term" value="C:cytoplasm"/>
    <property type="evidence" value="ECO:0007669"/>
    <property type="project" value="TreeGrafter"/>
</dbReference>
<dbReference type="FunFam" id="2.40.128.20:FF:000003">
    <property type="entry name" value="Apolipoprotein D"/>
    <property type="match status" value="1"/>
</dbReference>
<dbReference type="InterPro" id="IPR000566">
    <property type="entry name" value="Lipocln_cytosolic_FA-bd_dom"/>
</dbReference>
<name>A0AAW0MFC9_9GOBI</name>
<dbReference type="PROSITE" id="PS00213">
    <property type="entry name" value="LIPOCALIN"/>
    <property type="match status" value="1"/>
</dbReference>
<dbReference type="SUPFAM" id="SSF50814">
    <property type="entry name" value="Lipocalins"/>
    <property type="match status" value="1"/>
</dbReference>
<dbReference type="GO" id="GO:0042246">
    <property type="term" value="P:tissue regeneration"/>
    <property type="evidence" value="ECO:0007669"/>
    <property type="project" value="InterPro"/>
</dbReference>
<dbReference type="GO" id="GO:0006629">
    <property type="term" value="P:lipid metabolic process"/>
    <property type="evidence" value="ECO:0007669"/>
    <property type="project" value="TreeGrafter"/>
</dbReference>
<keyword evidence="6 11" id="KW-0732">Signal</keyword>
<comment type="similarity">
    <text evidence="2 11">Belongs to the calycin superfamily. Lipocalin family.</text>
</comment>
<dbReference type="GO" id="GO:0005576">
    <property type="term" value="C:extracellular region"/>
    <property type="evidence" value="ECO:0007669"/>
    <property type="project" value="UniProtKB-SubCell"/>
</dbReference>
<dbReference type="GO" id="GO:0000302">
    <property type="term" value="P:response to reactive oxygen species"/>
    <property type="evidence" value="ECO:0007669"/>
    <property type="project" value="TreeGrafter"/>
</dbReference>
<dbReference type="Proteomes" id="UP001460270">
    <property type="component" value="Unassembled WGS sequence"/>
</dbReference>
<dbReference type="InterPro" id="IPR022271">
    <property type="entry name" value="Lipocalin_ApoD"/>
</dbReference>
<feature type="domain" description="Lipocalin/cytosolic fatty-acid binding" evidence="12">
    <location>
        <begin position="37"/>
        <end position="181"/>
    </location>
</feature>